<reference evidence="1" key="1">
    <citation type="journal article" date="2022" name="bioRxiv">
        <title>Sequencing and chromosome-scale assembly of the giantPleurodeles waltlgenome.</title>
        <authorList>
            <person name="Brown T."/>
            <person name="Elewa A."/>
            <person name="Iarovenko S."/>
            <person name="Subramanian E."/>
            <person name="Araus A.J."/>
            <person name="Petzold A."/>
            <person name="Susuki M."/>
            <person name="Suzuki K.-i.T."/>
            <person name="Hayashi T."/>
            <person name="Toyoda A."/>
            <person name="Oliveira C."/>
            <person name="Osipova E."/>
            <person name="Leigh N.D."/>
            <person name="Simon A."/>
            <person name="Yun M.H."/>
        </authorList>
    </citation>
    <scope>NUCLEOTIDE SEQUENCE</scope>
    <source>
        <strain evidence="1">20211129_DDA</strain>
        <tissue evidence="1">Liver</tissue>
    </source>
</reference>
<dbReference type="EMBL" id="JANPWB010000005">
    <property type="protein sequence ID" value="KAJ1185934.1"/>
    <property type="molecule type" value="Genomic_DNA"/>
</dbReference>
<gene>
    <name evidence="1" type="ORF">NDU88_002720</name>
</gene>
<keyword evidence="2" id="KW-1185">Reference proteome</keyword>
<sequence length="114" mass="12981">MLALGEQCRVPGRPCEWYYQCIQSLVADYVLEDQSMVKARIEVTELLLMKERNIKARRSEKHNSLLTHGMRCGWTLGSAKSKQVVRSYARAALARPLRSGRRITKDCGLLSSLQ</sequence>
<comment type="caution">
    <text evidence="1">The sequence shown here is derived from an EMBL/GenBank/DDBJ whole genome shotgun (WGS) entry which is preliminary data.</text>
</comment>
<dbReference type="Proteomes" id="UP001066276">
    <property type="component" value="Chromosome 3_1"/>
</dbReference>
<evidence type="ECO:0000313" key="1">
    <source>
        <dbReference type="EMBL" id="KAJ1185934.1"/>
    </source>
</evidence>
<protein>
    <submittedName>
        <fullName evidence="1">Uncharacterized protein</fullName>
    </submittedName>
</protein>
<accession>A0AAV7UD68</accession>
<dbReference type="AlphaFoldDB" id="A0AAV7UD68"/>
<proteinExistence type="predicted"/>
<evidence type="ECO:0000313" key="2">
    <source>
        <dbReference type="Proteomes" id="UP001066276"/>
    </source>
</evidence>
<organism evidence="1 2">
    <name type="scientific">Pleurodeles waltl</name>
    <name type="common">Iberian ribbed newt</name>
    <dbReference type="NCBI Taxonomy" id="8319"/>
    <lineage>
        <taxon>Eukaryota</taxon>
        <taxon>Metazoa</taxon>
        <taxon>Chordata</taxon>
        <taxon>Craniata</taxon>
        <taxon>Vertebrata</taxon>
        <taxon>Euteleostomi</taxon>
        <taxon>Amphibia</taxon>
        <taxon>Batrachia</taxon>
        <taxon>Caudata</taxon>
        <taxon>Salamandroidea</taxon>
        <taxon>Salamandridae</taxon>
        <taxon>Pleurodelinae</taxon>
        <taxon>Pleurodeles</taxon>
    </lineage>
</organism>
<name>A0AAV7UD68_PLEWA</name>